<evidence type="ECO:0000313" key="4">
    <source>
        <dbReference type="Proteomes" id="UP000058114"/>
    </source>
</evidence>
<dbReference type="PANTHER" id="PTHR34183">
    <property type="entry name" value="ENDOLYTIC PEPTIDOGLYCAN TRANSGLYCOSYLASE RLPA"/>
    <property type="match status" value="1"/>
</dbReference>
<evidence type="ECO:0000259" key="2">
    <source>
        <dbReference type="Pfam" id="PF03330"/>
    </source>
</evidence>
<feature type="domain" description="RlpA-like protein double-psi beta-barrel" evidence="2">
    <location>
        <begin position="36"/>
        <end position="105"/>
    </location>
</feature>
<proteinExistence type="inferred from homology"/>
<dbReference type="InterPro" id="IPR009009">
    <property type="entry name" value="RlpA-like_DPBB"/>
</dbReference>
<name>A0A0S2SEH2_9GAMM</name>
<dbReference type="Proteomes" id="UP000058114">
    <property type="component" value="Chromosome"/>
</dbReference>
<dbReference type="PATRIC" id="fig|652.5.peg.2129"/>
<organism evidence="3 4">
    <name type="scientific">Aeromonas schubertii</name>
    <dbReference type="NCBI Taxonomy" id="652"/>
    <lineage>
        <taxon>Bacteria</taxon>
        <taxon>Pseudomonadati</taxon>
        <taxon>Pseudomonadota</taxon>
        <taxon>Gammaproteobacteria</taxon>
        <taxon>Aeromonadales</taxon>
        <taxon>Aeromonadaceae</taxon>
        <taxon>Aeromonas</taxon>
    </lineage>
</organism>
<reference evidence="4" key="1">
    <citation type="submission" date="2015-10" db="EMBL/GenBank/DDBJ databases">
        <title>Complete Genome Sequence of Aeromonas schubertii strain WL1483.</title>
        <authorList>
            <person name="Liu L."/>
        </authorList>
    </citation>
    <scope>NUCLEOTIDE SEQUENCE [LARGE SCALE GENOMIC DNA]</scope>
    <source>
        <strain evidence="4">WL1483</strain>
    </source>
</reference>
<accession>A0A0S2SEH2</accession>
<dbReference type="CDD" id="cd22268">
    <property type="entry name" value="DPBB_RlpA-like"/>
    <property type="match status" value="1"/>
</dbReference>
<sequence length="110" mass="11989">MLGLCTLLAACSSRYDEAHGGSWRGYSETGLASYYADRYHKERSTAAHLVLPFGSRVKVTNLANGKSVLVRINDRGAFPEGRVIDLSRSAFSAIGNPADGLLRVRLEVME</sequence>
<comment type="similarity">
    <text evidence="1">Belongs to the RlpA family.</text>
</comment>
<dbReference type="EMBL" id="CP013067">
    <property type="protein sequence ID" value="ALP40103.1"/>
    <property type="molecule type" value="Genomic_DNA"/>
</dbReference>
<reference evidence="3 4" key="2">
    <citation type="journal article" date="2016" name="Genome Announc.">
        <title>Complete Genome Sequence of the Highly Virulent Aeromonas schubertii Strain WL1483, Isolated from Diseased Snakehead Fish (Channa argus) in China.</title>
        <authorList>
            <person name="Liu L."/>
            <person name="Li N."/>
            <person name="Zhang D."/>
            <person name="Fu X."/>
            <person name="Shi C."/>
            <person name="Lin Q."/>
            <person name="Hao G."/>
        </authorList>
    </citation>
    <scope>NUCLEOTIDE SEQUENCE [LARGE SCALE GENOMIC DNA]</scope>
    <source>
        <strain evidence="3 4">WL1483</strain>
    </source>
</reference>
<dbReference type="AlphaFoldDB" id="A0A0S2SEH2"/>
<dbReference type="Gene3D" id="2.40.40.10">
    <property type="entry name" value="RlpA-like domain"/>
    <property type="match status" value="1"/>
</dbReference>
<dbReference type="SUPFAM" id="SSF50685">
    <property type="entry name" value="Barwin-like endoglucanases"/>
    <property type="match status" value="1"/>
</dbReference>
<evidence type="ECO:0000256" key="1">
    <source>
        <dbReference type="RuleBase" id="RU003495"/>
    </source>
</evidence>
<dbReference type="NCBIfam" id="TIGR00413">
    <property type="entry name" value="rlpA"/>
    <property type="match status" value="1"/>
</dbReference>
<dbReference type="KEGG" id="asr:WL1483_684"/>
<gene>
    <name evidence="3" type="ORF">WL1483_684</name>
</gene>
<dbReference type="InterPro" id="IPR012997">
    <property type="entry name" value="RplA"/>
</dbReference>
<evidence type="ECO:0000313" key="3">
    <source>
        <dbReference type="EMBL" id="ALP40103.1"/>
    </source>
</evidence>
<dbReference type="PANTHER" id="PTHR34183:SF8">
    <property type="entry name" value="ENDOLYTIC PEPTIDOGLYCAN TRANSGLYCOSYLASE RLPA-RELATED"/>
    <property type="match status" value="1"/>
</dbReference>
<protein>
    <submittedName>
        <fullName evidence="3">RplA family protein</fullName>
    </submittedName>
</protein>
<dbReference type="Pfam" id="PF03330">
    <property type="entry name" value="DPBB_1"/>
    <property type="match status" value="1"/>
</dbReference>
<dbReference type="InterPro" id="IPR036908">
    <property type="entry name" value="RlpA-like_sf"/>
</dbReference>